<comment type="caution">
    <text evidence="1">The sequence shown here is derived from an EMBL/GenBank/DDBJ whole genome shotgun (WGS) entry which is preliminary data.</text>
</comment>
<keyword evidence="2" id="KW-1185">Reference proteome</keyword>
<accession>A0ACB5UFF4</accession>
<organism evidence="1 2">
    <name type="scientific">Vallitalea maricola</name>
    <dbReference type="NCBI Taxonomy" id="3074433"/>
    <lineage>
        <taxon>Bacteria</taxon>
        <taxon>Bacillati</taxon>
        <taxon>Bacillota</taxon>
        <taxon>Clostridia</taxon>
        <taxon>Lachnospirales</taxon>
        <taxon>Vallitaleaceae</taxon>
        <taxon>Vallitalea</taxon>
    </lineage>
</organism>
<name>A0ACB5UFF4_9FIRM</name>
<sequence>MKRKIISVLLIMCLVVISAGCKAEKNDEKKEVTLNYYSHVDENGTLTNIINRFHEENPNIKVNVVELPADTNKKLQMISTALQAEDDSLDMFDADVTWPPIFASAGWVTDLTDELTQDEKDKYLPGAINANIYKDKLWGLPYRIDAGMLYYRKDLLEKYNKPVPETWEELVETATYIMEKEPEMKGLAGSWKQYEGLTCNLMEYVWSYGGDVFDENGKVIYNSPETVKATKMMVDMINTSKITPEGIINFGSGDARAPFFAGKLIFLRDWPSGWNKSQDADKSQVVGKVGIAQLPKADKDGNSYSTLGGWQIMVSKFSKNQEEAIKFAKFMAGEEAEKMEALGLSHLPSIKSLYEDKEILEKMPFVENMLPVFMNANPRPKSPYYSEISNVLQLQTQLAFVGEKTAEDAVKDADNEIKKIIGQ</sequence>
<proteinExistence type="predicted"/>
<protein>
    <submittedName>
        <fullName evidence="1">ABC transporter substrate-binding protein</fullName>
    </submittedName>
</protein>
<gene>
    <name evidence="1" type="ORF">AN2V17_05580</name>
</gene>
<dbReference type="EMBL" id="BTPU01000007">
    <property type="protein sequence ID" value="GMQ61330.1"/>
    <property type="molecule type" value="Genomic_DNA"/>
</dbReference>
<evidence type="ECO:0000313" key="2">
    <source>
        <dbReference type="Proteomes" id="UP001374599"/>
    </source>
</evidence>
<evidence type="ECO:0000313" key="1">
    <source>
        <dbReference type="EMBL" id="GMQ61330.1"/>
    </source>
</evidence>
<dbReference type="Proteomes" id="UP001374599">
    <property type="component" value="Unassembled WGS sequence"/>
</dbReference>
<reference evidence="1" key="1">
    <citation type="submission" date="2023-09" db="EMBL/GenBank/DDBJ databases">
        <title>Vallitalea sediminicola and Vallitalea maricola sp. nov., anaerobic bacteria isolated from marine sediment.</title>
        <authorList>
            <person name="Hirano S."/>
            <person name="Maeda A."/>
            <person name="Terahara T."/>
            <person name="Mori K."/>
            <person name="Hamada M."/>
            <person name="Matsumoto R."/>
            <person name="Kobayashi T."/>
        </authorList>
    </citation>
    <scope>NUCLEOTIDE SEQUENCE</scope>
    <source>
        <strain evidence="1">AN17-2</strain>
    </source>
</reference>